<evidence type="ECO:0000313" key="6">
    <source>
        <dbReference type="EMBL" id="CAG9185214.1"/>
    </source>
</evidence>
<name>A0ABM8XXU0_9BURK</name>
<protein>
    <recommendedName>
        <fullName evidence="8">ShlB/FhaC/HecB family hemolysin secretion/activation protein</fullName>
    </recommendedName>
</protein>
<dbReference type="Pfam" id="PF03865">
    <property type="entry name" value="ShlB"/>
    <property type="match status" value="1"/>
</dbReference>
<dbReference type="Gene3D" id="3.10.20.310">
    <property type="entry name" value="membrane protein fhac"/>
    <property type="match status" value="1"/>
</dbReference>
<proteinExistence type="predicted"/>
<keyword evidence="7" id="KW-1185">Reference proteome</keyword>
<sequence>MQFTFFWGITMRTRNRVAALIIGVGACHHPFALAERSPIQGDPTQTLPNIAPAKPPQSNVTVQVERPDNALQNLLAARLTPRRFQIEGVKTLPFDQIAAKFSPLANREITVAELLKAAEEVTAMYKEAGYPLSFAFVPAQAFENGDVLVTVVEGYVSNVVVKGKPGPAEGRLRNIAEQLKKDRPLRNESFEHYVNVLAQQPGMQVAATVQPPTTTDGASEMVLDVKRKPFTFGTGLEYVSPGVRGIATATTNSLTPLGEQISVSALYPKGRDSEEYYAASYAQPLGTEGMLAKLYASHYRGNPQNSTLAPIGFNSRYVNDSKRVGTSLSYPFILSNRHTLTGTGGFYLNEQFERYTQAVQPGAGREVTLGTNVRVASAELAYQFRGEGVTRSATLGLFKGIDGLGANRENNQNDLSFVRTRLLMSQANDLPMGFGVAFSAAGQYSAQKLASSEQISFGGRFFGLGYPAGEVAGDKGFGASAEINRLFAVDFTYLKTLQPFISYDMARVFSNSFSLSHRSLASVAIGLRFSDRRFYSMDISVAQPVGDKPVNADHRSPRVNLLWSYQFD</sequence>
<comment type="caution">
    <text evidence="6">The sequence shown here is derived from an EMBL/GenBank/DDBJ whole genome shotgun (WGS) entry which is preliminary data.</text>
</comment>
<accession>A0ABM8XXU0</accession>
<evidence type="ECO:0000256" key="3">
    <source>
        <dbReference type="ARBA" id="ARBA00023237"/>
    </source>
</evidence>
<dbReference type="Proteomes" id="UP000706525">
    <property type="component" value="Unassembled WGS sequence"/>
</dbReference>
<dbReference type="InterPro" id="IPR005565">
    <property type="entry name" value="Hemolysn_activator_HlyB_C"/>
</dbReference>
<keyword evidence="2" id="KW-0812">Transmembrane</keyword>
<evidence type="ECO:0000256" key="2">
    <source>
        <dbReference type="ARBA" id="ARBA00022692"/>
    </source>
</evidence>
<dbReference type="InterPro" id="IPR013686">
    <property type="entry name" value="Polypept-transport_assoc_ShlB"/>
</dbReference>
<evidence type="ECO:0000259" key="4">
    <source>
        <dbReference type="Pfam" id="PF03865"/>
    </source>
</evidence>
<gene>
    <name evidence="6" type="ORF">LMG32289_05865</name>
</gene>
<dbReference type="Pfam" id="PF08479">
    <property type="entry name" value="POTRA_2"/>
    <property type="match status" value="1"/>
</dbReference>
<dbReference type="PANTHER" id="PTHR34597">
    <property type="entry name" value="SLR1661 PROTEIN"/>
    <property type="match status" value="1"/>
</dbReference>
<dbReference type="Gene3D" id="2.40.160.50">
    <property type="entry name" value="membrane protein fhac: a member of the omp85/tpsb transporter family"/>
    <property type="match status" value="1"/>
</dbReference>
<dbReference type="PANTHER" id="PTHR34597:SF6">
    <property type="entry name" value="BLR6126 PROTEIN"/>
    <property type="match status" value="1"/>
</dbReference>
<organism evidence="6 7">
    <name type="scientific">Cupriavidus pampae</name>
    <dbReference type="NCBI Taxonomy" id="659251"/>
    <lineage>
        <taxon>Bacteria</taxon>
        <taxon>Pseudomonadati</taxon>
        <taxon>Pseudomonadota</taxon>
        <taxon>Betaproteobacteria</taxon>
        <taxon>Burkholderiales</taxon>
        <taxon>Burkholderiaceae</taxon>
        <taxon>Cupriavidus</taxon>
    </lineage>
</organism>
<feature type="domain" description="Polypeptide-transport-associated ShlB-type" evidence="5">
    <location>
        <begin position="80"/>
        <end position="154"/>
    </location>
</feature>
<evidence type="ECO:0000313" key="7">
    <source>
        <dbReference type="Proteomes" id="UP000706525"/>
    </source>
</evidence>
<reference evidence="6 7" key="1">
    <citation type="submission" date="2021-08" db="EMBL/GenBank/DDBJ databases">
        <authorList>
            <person name="Peeters C."/>
        </authorList>
    </citation>
    <scope>NUCLEOTIDE SEQUENCE [LARGE SCALE GENOMIC DNA]</scope>
    <source>
        <strain evidence="6 7">LMG 32289</strain>
    </source>
</reference>
<keyword evidence="3" id="KW-0998">Cell outer membrane</keyword>
<keyword evidence="1" id="KW-1134">Transmembrane beta strand</keyword>
<dbReference type="EMBL" id="CAJZAG010000014">
    <property type="protein sequence ID" value="CAG9185214.1"/>
    <property type="molecule type" value="Genomic_DNA"/>
</dbReference>
<evidence type="ECO:0000256" key="1">
    <source>
        <dbReference type="ARBA" id="ARBA00022452"/>
    </source>
</evidence>
<evidence type="ECO:0008006" key="8">
    <source>
        <dbReference type="Google" id="ProtNLM"/>
    </source>
</evidence>
<evidence type="ECO:0000259" key="5">
    <source>
        <dbReference type="Pfam" id="PF08479"/>
    </source>
</evidence>
<keyword evidence="1" id="KW-0472">Membrane</keyword>
<dbReference type="InterPro" id="IPR051544">
    <property type="entry name" value="TPS_OM_transporter"/>
</dbReference>
<feature type="domain" description="Haemolysin activator HlyB C-terminal" evidence="4">
    <location>
        <begin position="255"/>
        <end position="529"/>
    </location>
</feature>